<feature type="compositionally biased region" description="Low complexity" evidence="1">
    <location>
        <begin position="127"/>
        <end position="136"/>
    </location>
</feature>
<organism evidence="2 3">
    <name type="scientific">Lysobacter enzymogenes</name>
    <dbReference type="NCBI Taxonomy" id="69"/>
    <lineage>
        <taxon>Bacteria</taxon>
        <taxon>Pseudomonadati</taxon>
        <taxon>Pseudomonadota</taxon>
        <taxon>Gammaproteobacteria</taxon>
        <taxon>Lysobacterales</taxon>
        <taxon>Lysobacteraceae</taxon>
        <taxon>Lysobacter</taxon>
    </lineage>
</organism>
<dbReference type="OrthoDB" id="6905505at2"/>
<feature type="compositionally biased region" description="Low complexity" evidence="1">
    <location>
        <begin position="218"/>
        <end position="234"/>
    </location>
</feature>
<proteinExistence type="predicted"/>
<dbReference type="Proteomes" id="UP000061569">
    <property type="component" value="Chromosome"/>
</dbReference>
<dbReference type="KEGG" id="lez:GLE_4665"/>
<reference evidence="2 3" key="1">
    <citation type="submission" date="2015-11" db="EMBL/GenBank/DDBJ databases">
        <title>Genome sequences of Lysobacter enzymogenes strain C3 and Lysobacter antibioticus ATCC 29479.</title>
        <authorList>
            <person name="Kobayashi D.Y."/>
        </authorList>
    </citation>
    <scope>NUCLEOTIDE SEQUENCE [LARGE SCALE GENOMIC DNA]</scope>
    <source>
        <strain evidence="2 3">C3</strain>
    </source>
</reference>
<dbReference type="STRING" id="69.GLE_4665"/>
<feature type="region of interest" description="Disordered" evidence="1">
    <location>
        <begin position="116"/>
        <end position="136"/>
    </location>
</feature>
<sequence length="234" mass="24349">MSAPTSTPAPAAGGAREELDQVVRDFARAQLGRELGQDEQQVLAAYVALVDAQSPAPATASRGEVGNLFDSERQQIQEVIRQSLQRAQSAVASNARAGEAAEREVLGVVERAQSLQDLIPPKPAPGAPARTAPATPMEQIAVRLGELVREEVQACFQREIGPLARQLQQVIDAARANGVLPDSDAPAQENDGSASSDESRATAPDSADAVRPDRDNNSDSAAQANGGAASQGKA</sequence>
<accession>A0A0S2DMZ9</accession>
<feature type="region of interest" description="Disordered" evidence="1">
    <location>
        <begin position="178"/>
        <end position="234"/>
    </location>
</feature>
<evidence type="ECO:0000313" key="2">
    <source>
        <dbReference type="EMBL" id="ALN60006.1"/>
    </source>
</evidence>
<protein>
    <submittedName>
        <fullName evidence="2">Uncharacterized protein</fullName>
    </submittedName>
</protein>
<feature type="compositionally biased region" description="Basic and acidic residues" evidence="1">
    <location>
        <begin position="208"/>
        <end position="217"/>
    </location>
</feature>
<dbReference type="EMBL" id="CP013140">
    <property type="protein sequence ID" value="ALN60006.1"/>
    <property type="molecule type" value="Genomic_DNA"/>
</dbReference>
<dbReference type="PATRIC" id="fig|69.6.peg.4601"/>
<name>A0A0S2DMZ9_LYSEN</name>
<evidence type="ECO:0000313" key="3">
    <source>
        <dbReference type="Proteomes" id="UP000061569"/>
    </source>
</evidence>
<dbReference type="AlphaFoldDB" id="A0A0S2DMZ9"/>
<evidence type="ECO:0000256" key="1">
    <source>
        <dbReference type="SAM" id="MobiDB-lite"/>
    </source>
</evidence>
<gene>
    <name evidence="2" type="ORF">GLE_4665</name>
</gene>